<evidence type="ECO:0000256" key="1">
    <source>
        <dbReference type="SAM" id="MobiDB-lite"/>
    </source>
</evidence>
<proteinExistence type="predicted"/>
<evidence type="ECO:0000313" key="3">
    <source>
        <dbReference type="Proteomes" id="UP001610432"/>
    </source>
</evidence>
<feature type="region of interest" description="Disordered" evidence="1">
    <location>
        <begin position="130"/>
        <end position="154"/>
    </location>
</feature>
<feature type="compositionally biased region" description="Basic residues" evidence="1">
    <location>
        <begin position="130"/>
        <end position="143"/>
    </location>
</feature>
<name>A0ABR4M2U4_9EURO</name>
<accession>A0ABR4M2U4</accession>
<comment type="caution">
    <text evidence="2">The sequence shown here is derived from an EMBL/GenBank/DDBJ whole genome shotgun (WGS) entry which is preliminary data.</text>
</comment>
<dbReference type="GeneID" id="98143386"/>
<dbReference type="Proteomes" id="UP001610432">
    <property type="component" value="Unassembled WGS sequence"/>
</dbReference>
<sequence length="154" mass="18122">MYSSKATADLMGMVKRQRNKPPQTKAVRIILQRPRVRLKDRLWMSRWPARVDDPRNILRLDNAIRLRLRKYNRGIASSTILPRPHRSQYNPCSLGNLLRHNPRPRARNQKGSLGALNEAHICILRDPGRQHHNRMHQPRHGKKCNQGLEIRRTE</sequence>
<keyword evidence="3" id="KW-1185">Reference proteome</keyword>
<dbReference type="RefSeq" id="XP_070889201.1">
    <property type="nucleotide sequence ID" value="XM_071028314.1"/>
</dbReference>
<dbReference type="EMBL" id="JBFXLQ010000006">
    <property type="protein sequence ID" value="KAL2870222.1"/>
    <property type="molecule type" value="Genomic_DNA"/>
</dbReference>
<organism evidence="2 3">
    <name type="scientific">Aspergillus lucknowensis</name>
    <dbReference type="NCBI Taxonomy" id="176173"/>
    <lineage>
        <taxon>Eukaryota</taxon>
        <taxon>Fungi</taxon>
        <taxon>Dikarya</taxon>
        <taxon>Ascomycota</taxon>
        <taxon>Pezizomycotina</taxon>
        <taxon>Eurotiomycetes</taxon>
        <taxon>Eurotiomycetidae</taxon>
        <taxon>Eurotiales</taxon>
        <taxon>Aspergillaceae</taxon>
        <taxon>Aspergillus</taxon>
        <taxon>Aspergillus subgen. Nidulantes</taxon>
    </lineage>
</organism>
<reference evidence="2 3" key="1">
    <citation type="submission" date="2024-07" db="EMBL/GenBank/DDBJ databases">
        <title>Section-level genome sequencing and comparative genomics of Aspergillus sections Usti and Cavernicolus.</title>
        <authorList>
            <consortium name="Lawrence Berkeley National Laboratory"/>
            <person name="Nybo J.L."/>
            <person name="Vesth T.C."/>
            <person name="Theobald S."/>
            <person name="Frisvad J.C."/>
            <person name="Larsen T.O."/>
            <person name="Kjaerboelling I."/>
            <person name="Rothschild-Mancinelli K."/>
            <person name="Lyhne E.K."/>
            <person name="Kogle M.E."/>
            <person name="Barry K."/>
            <person name="Clum A."/>
            <person name="Na H."/>
            <person name="Ledsgaard L."/>
            <person name="Lin J."/>
            <person name="Lipzen A."/>
            <person name="Kuo A."/>
            <person name="Riley R."/>
            <person name="Mondo S."/>
            <person name="Labutti K."/>
            <person name="Haridas S."/>
            <person name="Pangalinan J."/>
            <person name="Salamov A.A."/>
            <person name="Simmons B.A."/>
            <person name="Magnuson J.K."/>
            <person name="Chen J."/>
            <person name="Drula E."/>
            <person name="Henrissat B."/>
            <person name="Wiebenga A."/>
            <person name="Lubbers R.J."/>
            <person name="Gomes A.C."/>
            <person name="Macurrencykelacurrency M.R."/>
            <person name="Stajich J."/>
            <person name="Grigoriev I.V."/>
            <person name="Mortensen U.H."/>
            <person name="De Vries R.P."/>
            <person name="Baker S.E."/>
            <person name="Andersen M.R."/>
        </authorList>
    </citation>
    <scope>NUCLEOTIDE SEQUENCE [LARGE SCALE GENOMIC DNA]</scope>
    <source>
        <strain evidence="2 3">CBS 449.75</strain>
    </source>
</reference>
<evidence type="ECO:0000313" key="2">
    <source>
        <dbReference type="EMBL" id="KAL2870222.1"/>
    </source>
</evidence>
<gene>
    <name evidence="2" type="ORF">BJX67DRAFT_344944</name>
</gene>
<protein>
    <submittedName>
        <fullName evidence="2">Uncharacterized protein</fullName>
    </submittedName>
</protein>